<protein>
    <recommendedName>
        <fullName evidence="3">DUF1853 family protein</fullName>
    </recommendedName>
</protein>
<dbReference type="Pfam" id="PF08907">
    <property type="entry name" value="DUF1853"/>
    <property type="match status" value="1"/>
</dbReference>
<gene>
    <name evidence="1" type="ORF">GCM10011361_02200</name>
</gene>
<dbReference type="EMBL" id="BMFH01000001">
    <property type="protein sequence ID" value="GGD38616.1"/>
    <property type="molecule type" value="Genomic_DNA"/>
</dbReference>
<dbReference type="RefSeq" id="WP_188368865.1">
    <property type="nucleotide sequence ID" value="NZ_BMFH01000001.1"/>
</dbReference>
<keyword evidence="2" id="KW-1185">Reference proteome</keyword>
<name>A0ABQ1QQM5_9FLAO</name>
<organism evidence="1 2">
    <name type="scientific">Muriicola marianensis</name>
    <dbReference type="NCBI Taxonomy" id="1324801"/>
    <lineage>
        <taxon>Bacteria</taxon>
        <taxon>Pseudomonadati</taxon>
        <taxon>Bacteroidota</taxon>
        <taxon>Flavobacteriia</taxon>
        <taxon>Flavobacteriales</taxon>
        <taxon>Flavobacteriaceae</taxon>
        <taxon>Muriicola</taxon>
    </lineage>
</organism>
<dbReference type="InterPro" id="IPR015003">
    <property type="entry name" value="DUF1853"/>
</dbReference>
<evidence type="ECO:0008006" key="3">
    <source>
        <dbReference type="Google" id="ProtNLM"/>
    </source>
</evidence>
<evidence type="ECO:0000313" key="1">
    <source>
        <dbReference type="EMBL" id="GGD38616.1"/>
    </source>
</evidence>
<proteinExistence type="predicted"/>
<comment type="caution">
    <text evidence="1">The sequence shown here is derived from an EMBL/GenBank/DDBJ whole genome shotgun (WGS) entry which is preliminary data.</text>
</comment>
<accession>A0ABQ1QQM5</accession>
<sequence>MKDRFTDLAKAFLQTPPLWTRSQFGMEQFQLPEIDLSAVRPETFSSGMRLGHKMERIFLSLLKGQETYGLIGQNILVRRDKITLGEIDFLLRHIHEDRAVHVELTYKFYLVDTDISEPIYQLVGPNRKDMFFTKLDKLKEGQFSLPYSEEGTKVLEAMGLHPANLDQKVCFKAQLFIPYSAERVGIRPLNTRCVVGSWMRMEDFESPAFRDHEYYFPAKEEWVLNSYDTDSWMPYYDTLLELNLRMIKQHSTLVWMKKANGEFEKFFVVWW</sequence>
<reference evidence="2" key="1">
    <citation type="journal article" date="2019" name="Int. J. Syst. Evol. Microbiol.">
        <title>The Global Catalogue of Microorganisms (GCM) 10K type strain sequencing project: providing services to taxonomists for standard genome sequencing and annotation.</title>
        <authorList>
            <consortium name="The Broad Institute Genomics Platform"/>
            <consortium name="The Broad Institute Genome Sequencing Center for Infectious Disease"/>
            <person name="Wu L."/>
            <person name="Ma J."/>
        </authorList>
    </citation>
    <scope>NUCLEOTIDE SEQUENCE [LARGE SCALE GENOMIC DNA]</scope>
    <source>
        <strain evidence="2">CGMCC 1.12606</strain>
    </source>
</reference>
<evidence type="ECO:0000313" key="2">
    <source>
        <dbReference type="Proteomes" id="UP000625780"/>
    </source>
</evidence>
<dbReference type="Proteomes" id="UP000625780">
    <property type="component" value="Unassembled WGS sequence"/>
</dbReference>